<comment type="caution">
    <text evidence="3">The sequence shown here is derived from an EMBL/GenBank/DDBJ whole genome shotgun (WGS) entry which is preliminary data.</text>
</comment>
<feature type="transmembrane region" description="Helical" evidence="1">
    <location>
        <begin position="191"/>
        <end position="212"/>
    </location>
</feature>
<keyword evidence="3" id="KW-0645">Protease</keyword>
<keyword evidence="4" id="KW-1185">Reference proteome</keyword>
<sequence>MKRRLRWELAIVLGLSLGASAVYAIVALIADLSSGKPLAEQSTALNSSQSPVQWLDFTYQVLGVFFDLFPVALAIYLLWEPGRSAFERIGLTWRRPGHDLGTGALLAACIGIPGLAFYAAGRLAGITIEVQASPLDAHWWTVPVLVLSALRAALQEEVIVVGYLFTRLRQLDWGKWPIIIASAMLRGSYHLYQGVGPFFGNAVMGVVFGWVYSRWGRTAPLVVAHALLDIVSFVGYPLAVALWPGIFK</sequence>
<accession>A0ABP8A831</accession>
<dbReference type="InterPro" id="IPR003675">
    <property type="entry name" value="Rce1/LyrA-like_dom"/>
</dbReference>
<dbReference type="GO" id="GO:0008237">
    <property type="term" value="F:metallopeptidase activity"/>
    <property type="evidence" value="ECO:0007669"/>
    <property type="project" value="UniProtKB-KW"/>
</dbReference>
<keyword evidence="1" id="KW-1133">Transmembrane helix</keyword>
<evidence type="ECO:0000259" key="2">
    <source>
        <dbReference type="Pfam" id="PF02517"/>
    </source>
</evidence>
<evidence type="ECO:0000256" key="1">
    <source>
        <dbReference type="SAM" id="Phobius"/>
    </source>
</evidence>
<name>A0ABP8A831_9MICO</name>
<feature type="transmembrane region" description="Helical" evidence="1">
    <location>
        <begin position="140"/>
        <end position="165"/>
    </location>
</feature>
<protein>
    <submittedName>
        <fullName evidence="3">CPBP family intramembrane metalloprotease</fullName>
    </submittedName>
</protein>
<keyword evidence="1" id="KW-0472">Membrane</keyword>
<evidence type="ECO:0000313" key="3">
    <source>
        <dbReference type="EMBL" id="GAA4179633.1"/>
    </source>
</evidence>
<keyword evidence="3" id="KW-0482">Metalloprotease</keyword>
<feature type="transmembrane region" description="Helical" evidence="1">
    <location>
        <begin position="100"/>
        <end position="120"/>
    </location>
</feature>
<evidence type="ECO:0000313" key="4">
    <source>
        <dbReference type="Proteomes" id="UP001501079"/>
    </source>
</evidence>
<dbReference type="RefSeq" id="WP_344756306.1">
    <property type="nucleotide sequence ID" value="NZ_BAABBW010000005.1"/>
</dbReference>
<feature type="transmembrane region" description="Helical" evidence="1">
    <location>
        <begin position="57"/>
        <end position="79"/>
    </location>
</feature>
<keyword evidence="3" id="KW-0378">Hydrolase</keyword>
<organism evidence="3 4">
    <name type="scientific">Gryllotalpicola koreensis</name>
    <dbReference type="NCBI Taxonomy" id="993086"/>
    <lineage>
        <taxon>Bacteria</taxon>
        <taxon>Bacillati</taxon>
        <taxon>Actinomycetota</taxon>
        <taxon>Actinomycetes</taxon>
        <taxon>Micrococcales</taxon>
        <taxon>Microbacteriaceae</taxon>
        <taxon>Gryllotalpicola</taxon>
    </lineage>
</organism>
<dbReference type="Proteomes" id="UP001501079">
    <property type="component" value="Unassembled WGS sequence"/>
</dbReference>
<keyword evidence="1" id="KW-0812">Transmembrane</keyword>
<proteinExistence type="predicted"/>
<gene>
    <name evidence="3" type="ORF">GCM10022287_32250</name>
</gene>
<dbReference type="EMBL" id="BAABBW010000005">
    <property type="protein sequence ID" value="GAA4179633.1"/>
    <property type="molecule type" value="Genomic_DNA"/>
</dbReference>
<reference evidence="4" key="1">
    <citation type="journal article" date="2019" name="Int. J. Syst. Evol. Microbiol.">
        <title>The Global Catalogue of Microorganisms (GCM) 10K type strain sequencing project: providing services to taxonomists for standard genome sequencing and annotation.</title>
        <authorList>
            <consortium name="The Broad Institute Genomics Platform"/>
            <consortium name="The Broad Institute Genome Sequencing Center for Infectious Disease"/>
            <person name="Wu L."/>
            <person name="Ma J."/>
        </authorList>
    </citation>
    <scope>NUCLEOTIDE SEQUENCE [LARGE SCALE GENOMIC DNA]</scope>
    <source>
        <strain evidence="4">JCM 17591</strain>
    </source>
</reference>
<feature type="domain" description="CAAX prenyl protease 2/Lysostaphin resistance protein A-like" evidence="2">
    <location>
        <begin position="139"/>
        <end position="230"/>
    </location>
</feature>
<dbReference type="Pfam" id="PF02517">
    <property type="entry name" value="Rce1-like"/>
    <property type="match status" value="1"/>
</dbReference>
<feature type="transmembrane region" description="Helical" evidence="1">
    <location>
        <begin position="218"/>
        <end position="243"/>
    </location>
</feature>